<accession>A0A3P3TYJ5</accession>
<evidence type="ECO:0000313" key="1">
    <source>
        <dbReference type="EMBL" id="RRJ63181.1"/>
    </source>
</evidence>
<dbReference type="OrthoDB" id="2468458at2"/>
<dbReference type="RefSeq" id="WP_124333542.1">
    <property type="nucleotide sequence ID" value="NZ_RRCN01000001.1"/>
</dbReference>
<dbReference type="Proteomes" id="UP000267017">
    <property type="component" value="Unassembled WGS sequence"/>
</dbReference>
<dbReference type="InterPro" id="IPR025678">
    <property type="entry name" value="Imm3"/>
</dbReference>
<evidence type="ECO:0000313" key="2">
    <source>
        <dbReference type="Proteomes" id="UP000267017"/>
    </source>
</evidence>
<proteinExistence type="predicted"/>
<keyword evidence="2" id="KW-1185">Reference proteome</keyword>
<name>A0A3P3TYJ5_9BACL</name>
<comment type="caution">
    <text evidence="1">The sequence shown here is derived from an EMBL/GenBank/DDBJ whole genome shotgun (WGS) entry which is preliminary data.</text>
</comment>
<protein>
    <submittedName>
        <fullName evidence="1">Uncharacterized protein</fullName>
    </submittedName>
</protein>
<dbReference type="EMBL" id="RRCN01000001">
    <property type="protein sequence ID" value="RRJ63181.1"/>
    <property type="molecule type" value="Genomic_DNA"/>
</dbReference>
<reference evidence="1 2" key="1">
    <citation type="submission" date="2018-11" db="EMBL/GenBank/DDBJ databases">
        <title>Genome sequencing of Paenibacillus sp. KCOM 3021 (= ChDC PVNT-B20).</title>
        <authorList>
            <person name="Kook J.-K."/>
            <person name="Park S.-N."/>
            <person name="Lim Y.K."/>
        </authorList>
    </citation>
    <scope>NUCLEOTIDE SEQUENCE [LARGE SCALE GENOMIC DNA]</scope>
    <source>
        <strain evidence="1 2">KCOM 3021</strain>
    </source>
</reference>
<dbReference type="AlphaFoldDB" id="A0A3P3TYJ5"/>
<gene>
    <name evidence="1" type="ORF">EHV15_09810</name>
</gene>
<dbReference type="Pfam" id="PF14425">
    <property type="entry name" value="Imm3"/>
    <property type="match status" value="2"/>
</dbReference>
<organism evidence="1 2">
    <name type="scientific">Paenibacillus oralis</name>
    <dbReference type="NCBI Taxonomy" id="2490856"/>
    <lineage>
        <taxon>Bacteria</taxon>
        <taxon>Bacillati</taxon>
        <taxon>Bacillota</taxon>
        <taxon>Bacilli</taxon>
        <taxon>Bacillales</taxon>
        <taxon>Paenibacillaceae</taxon>
        <taxon>Paenibacillus</taxon>
    </lineage>
</organism>
<sequence>MMKILYEDYITEINECYDDYKNEDKLSTVEAIARTLYDFEGLMYRSETEKAIILIFYGQLIVSEQSRVLVNTRDNLLEKLNSIDFMTIKQEQKLTVEQYDELQSKFNDVIEKINRMPLDTCRLARWYYEELVEEVNRYFLDIKRNDMNVEQIIRDIFSRFNRDCNNTLSEKMIVYTTLGELLISHFFIIPEEILAEIKSFNINDTKDQLLQVEKKQLTERINKILGNQTIMDTSKKKTTKAERHVLYKAVKDFCEKGNNDIVCPRCGKKLEFQGNLTSYRISCEDGECISLTARGL</sequence>